<evidence type="ECO:0000256" key="4">
    <source>
        <dbReference type="ARBA" id="ARBA00010826"/>
    </source>
</evidence>
<protein>
    <recommendedName>
        <fullName evidence="7">FO synthase</fullName>
        <ecNumber evidence="6">2.5.1.147</ecNumber>
        <ecNumber evidence="5">4.3.1.32</ecNumber>
    </recommendedName>
</protein>
<dbReference type="Proteomes" id="UP000000547">
    <property type="component" value="Chromosome"/>
</dbReference>
<dbReference type="GO" id="GO:0141093">
    <property type="term" value="F:5-amino-6-(D-ribitylamino)uracil--L-tyrosine 4-hydroxyphenyl transferase activity"/>
    <property type="evidence" value="ECO:0007669"/>
    <property type="project" value="UniProtKB-EC"/>
</dbReference>
<evidence type="ECO:0000256" key="1">
    <source>
        <dbReference type="ARBA" id="ARBA00003692"/>
    </source>
</evidence>
<dbReference type="PROSITE" id="PS51918">
    <property type="entry name" value="RADICAL_SAM"/>
    <property type="match status" value="1"/>
</dbReference>
<evidence type="ECO:0000256" key="12">
    <source>
        <dbReference type="ARBA" id="ARBA00023004"/>
    </source>
</evidence>
<feature type="binding site" evidence="17">
    <location>
        <position position="97"/>
    </location>
    <ligand>
        <name>S-adenosyl-L-methionine</name>
        <dbReference type="ChEBI" id="CHEBI:59789"/>
    </ligand>
</feature>
<dbReference type="SFLD" id="SFLDG01388">
    <property type="entry name" value="7_8-didemethyl-8-hydroxy-5-dea"/>
    <property type="match status" value="1"/>
</dbReference>
<evidence type="ECO:0000256" key="10">
    <source>
        <dbReference type="ARBA" id="ARBA00022691"/>
    </source>
</evidence>
<dbReference type="PANTHER" id="PTHR43076:SF1">
    <property type="entry name" value="LIPOYL SYNTHASE 2"/>
    <property type="match status" value="1"/>
</dbReference>
<proteinExistence type="inferred from homology"/>
<dbReference type="SFLD" id="SFLDG01389">
    <property type="entry name" value="menaquinone_synthsis_involved"/>
    <property type="match status" value="1"/>
</dbReference>
<comment type="catalytic activity">
    <reaction evidence="14">
        <text>5-amino-6-(D-ribitylamino)uracil + L-tyrosine + S-adenosyl-L-methionine = 5-amino-5-(4-hydroxybenzyl)-6-(D-ribitylimino)-5,6-dihydrouracil + 2-iminoacetate + 5'-deoxyadenosine + L-methionine + H(+)</text>
        <dbReference type="Rhea" id="RHEA:55200"/>
        <dbReference type="ChEBI" id="CHEBI:15378"/>
        <dbReference type="ChEBI" id="CHEBI:15934"/>
        <dbReference type="ChEBI" id="CHEBI:17319"/>
        <dbReference type="ChEBI" id="CHEBI:57844"/>
        <dbReference type="ChEBI" id="CHEBI:58315"/>
        <dbReference type="ChEBI" id="CHEBI:59789"/>
        <dbReference type="ChEBI" id="CHEBI:77846"/>
        <dbReference type="ChEBI" id="CHEBI:85936"/>
        <dbReference type="EC" id="2.5.1.147"/>
    </reaction>
</comment>
<evidence type="ECO:0000313" key="20">
    <source>
        <dbReference type="Proteomes" id="UP000000547"/>
    </source>
</evidence>
<dbReference type="InterPro" id="IPR034405">
    <property type="entry name" value="F420"/>
</dbReference>
<feature type="binding site" evidence="17">
    <location>
        <position position="321"/>
    </location>
    <ligand>
        <name>(3R)-3-methyl-D-ornithine</name>
        <dbReference type="ChEBI" id="CHEBI:64642"/>
    </ligand>
</feature>
<dbReference type="NCBIfam" id="TIGR00423">
    <property type="entry name" value="CofH family radical SAM protein"/>
    <property type="match status" value="1"/>
</dbReference>
<dbReference type="GO" id="GO:0046872">
    <property type="term" value="F:metal ion binding"/>
    <property type="evidence" value="ECO:0007669"/>
    <property type="project" value="UniProtKB-KW"/>
</dbReference>
<evidence type="ECO:0000256" key="2">
    <source>
        <dbReference type="ARBA" id="ARBA00004712"/>
    </source>
</evidence>
<dbReference type="EMBL" id="CP000083">
    <property type="protein sequence ID" value="AAZ26002.1"/>
    <property type="molecule type" value="Genomic_DNA"/>
</dbReference>
<evidence type="ECO:0000256" key="6">
    <source>
        <dbReference type="ARBA" id="ARBA00012289"/>
    </source>
</evidence>
<dbReference type="SMART" id="SM00729">
    <property type="entry name" value="Elp3"/>
    <property type="match status" value="1"/>
</dbReference>
<evidence type="ECO:0000256" key="17">
    <source>
        <dbReference type="PIRSR" id="PIRSR004762-2"/>
    </source>
</evidence>
<dbReference type="InterPro" id="IPR058240">
    <property type="entry name" value="rSAM_sf"/>
</dbReference>
<evidence type="ECO:0000256" key="11">
    <source>
        <dbReference type="ARBA" id="ARBA00022723"/>
    </source>
</evidence>
<reference evidence="19" key="1">
    <citation type="journal article" date="2005" name="Proc. Natl. Acad. Sci. U.S.A.">
        <title>The psychrophilic lifestyle as revealed by the genome sequence of Colwellia psychrerythraea 34H through genomic and proteomic analyses.</title>
        <authorList>
            <person name="Methe B.A."/>
            <person name="Nelson K.E."/>
            <person name="Deming J.W."/>
            <person name="Momen B."/>
            <person name="Melamud E."/>
            <person name="Zhang X."/>
            <person name="Moult J."/>
            <person name="Madupu R."/>
            <person name="Nelson W.C."/>
            <person name="Dodson R.J."/>
            <person name="Brinkac L.M."/>
            <person name="Daugherty S.C."/>
            <person name="Durkin A.S."/>
            <person name="DeBoy R.T."/>
            <person name="Kolonay J.F."/>
            <person name="Sullivan S.A."/>
            <person name="Zhou L."/>
            <person name="Davidsen T.M."/>
            <person name="Wu M."/>
            <person name="Huston A.L."/>
            <person name="Lewis M."/>
            <person name="Weaver B."/>
            <person name="Weidman J.F."/>
            <person name="Khouri H."/>
            <person name="Utterback T.R."/>
            <person name="Feldblyum T.V."/>
            <person name="Fraser C.M."/>
        </authorList>
    </citation>
    <scope>NUCLEOTIDE SEQUENCE [LARGE SCALE GENOMIC DNA]</scope>
    <source>
        <strain evidence="19">34H</strain>
    </source>
</reference>
<keyword evidence="12 16" id="KW-0408">Iron</keyword>
<comment type="similarity">
    <text evidence="4">In the N-terminal section; belongs to the radical SAM superfamily. CofG family.</text>
</comment>
<dbReference type="EC" id="4.3.1.32" evidence="5"/>
<organism evidence="19 20">
    <name type="scientific">Colwellia psychrerythraea (strain 34H / ATCC BAA-681)</name>
    <name type="common">Vibrio psychroerythus</name>
    <dbReference type="NCBI Taxonomy" id="167879"/>
    <lineage>
        <taxon>Bacteria</taxon>
        <taxon>Pseudomonadati</taxon>
        <taxon>Pseudomonadota</taxon>
        <taxon>Gammaproteobacteria</taxon>
        <taxon>Alteromonadales</taxon>
        <taxon>Colwelliaceae</taxon>
        <taxon>Colwellia</taxon>
    </lineage>
</organism>
<feature type="binding site" evidence="17">
    <location>
        <position position="203"/>
    </location>
    <ligand>
        <name>S-adenosyl-L-methionine</name>
        <dbReference type="ChEBI" id="CHEBI:59789"/>
    </ligand>
</feature>
<dbReference type="PIRSF" id="PIRSF004762">
    <property type="entry name" value="CHP00423"/>
    <property type="match status" value="1"/>
</dbReference>
<evidence type="ECO:0000256" key="16">
    <source>
        <dbReference type="PIRSR" id="PIRSR004762-1"/>
    </source>
</evidence>
<dbReference type="Pfam" id="PF04055">
    <property type="entry name" value="Radical_SAM"/>
    <property type="match status" value="1"/>
</dbReference>
<comment type="similarity">
    <text evidence="3">In the C-terminal section; belongs to the radical SAM superfamily. CofH family.</text>
</comment>
<dbReference type="SFLD" id="SFLDS00029">
    <property type="entry name" value="Radical_SAM"/>
    <property type="match status" value="1"/>
</dbReference>
<dbReference type="RefSeq" id="WP_011044786.1">
    <property type="nucleotide sequence ID" value="NC_003910.7"/>
</dbReference>
<dbReference type="InterPro" id="IPR045567">
    <property type="entry name" value="CofH/MnqC-like_C"/>
</dbReference>
<feature type="domain" description="Radical SAM core" evidence="18">
    <location>
        <begin position="77"/>
        <end position="316"/>
    </location>
</feature>
<evidence type="ECO:0000256" key="14">
    <source>
        <dbReference type="ARBA" id="ARBA00048468"/>
    </source>
</evidence>
<dbReference type="InterPro" id="IPR019940">
    <property type="entry name" value="CofH_family"/>
</dbReference>
<feature type="binding site" evidence="17">
    <location>
        <position position="167"/>
    </location>
    <ligand>
        <name>(3R)-3-methyl-D-ornithine</name>
        <dbReference type="ChEBI" id="CHEBI:64642"/>
    </ligand>
</feature>
<comment type="pathway">
    <text evidence="2">Cofactor biosynthesis; coenzyme F0 biosynthesis.</text>
</comment>
<comment type="cofactor">
    <cofactor evidence="16">
        <name>[4Fe-4S] cluster</name>
        <dbReference type="ChEBI" id="CHEBI:49883"/>
    </cofactor>
    <text evidence="16">Binds 1 [4Fe-4S] cluster. The cluster is coordinated with 3 cysteines and an exchangeable S-adenosyl-L-methionine.</text>
</comment>
<sequence>MNNYISMVPLSSGGDGSLTALLTSISPKVSDILNKALNDEDISEQEGLVLFDTQGLELDALIATADELRMKTVGNCGTFVITRNINFTNVCNMGCKFCGFAKRKTEAGAELLSMDEIANRAQEAWDRGATEVCIQGGLHPDLKGDHYRNILKAIKTQVPEMHIHAFSPFEIWYGARKSRMSTADFIQDLIDHGLGSMPGTAAEILDVEIRKQLTKDKLSTEQWVDIITTAHKLGLPTTATIMYGHVDSPKHWVEHIGKIRSIQQQTGGFTEFVPLGFVHYESPLYLSNPNVRPGPTPDENIKMHAISRVMLNGWIDNIQASWVKLGPDYATAMLRAGANDIGGTLMNESITRASGGKNGQEIMPADMVMMIEKAGLSAVRRNTLYKSVETFERSSPLEIVKNTCPQTISVVEIAVTEDAALPRVSGGLL</sequence>
<dbReference type="UniPathway" id="UPA00072"/>
<keyword evidence="10 16" id="KW-0949">S-adenosyl-L-methionine</keyword>
<dbReference type="GO" id="GO:0051539">
    <property type="term" value="F:4 iron, 4 sulfur cluster binding"/>
    <property type="evidence" value="ECO:0007669"/>
    <property type="project" value="UniProtKB-KW"/>
</dbReference>
<dbReference type="InterPro" id="IPR020050">
    <property type="entry name" value="FO_synthase_su2"/>
</dbReference>
<evidence type="ECO:0000313" key="19">
    <source>
        <dbReference type="EMBL" id="AAZ26002.1"/>
    </source>
</evidence>
<dbReference type="SFLD" id="SFLDG01064">
    <property type="entry name" value="F420__menaquinone_cofactor_bio"/>
    <property type="match status" value="1"/>
</dbReference>
<evidence type="ECO:0000256" key="7">
    <source>
        <dbReference type="ARBA" id="ARBA00022220"/>
    </source>
</evidence>
<evidence type="ECO:0000256" key="13">
    <source>
        <dbReference type="ARBA" id="ARBA00023014"/>
    </source>
</evidence>
<dbReference type="InterPro" id="IPR007197">
    <property type="entry name" value="rSAM"/>
</dbReference>
<keyword evidence="13 16" id="KW-0411">Iron-sulfur</keyword>
<comment type="catalytic activity">
    <reaction evidence="15">
        <text>5-amino-5-(4-hydroxybenzyl)-6-(D-ribitylimino)-5,6-dihydrouracil + S-adenosyl-L-methionine = 7,8-didemethyl-8-hydroxy-5-deazariboflavin + 5'-deoxyadenosine + L-methionine + NH4(+) + H(+)</text>
        <dbReference type="Rhea" id="RHEA:55204"/>
        <dbReference type="ChEBI" id="CHEBI:15378"/>
        <dbReference type="ChEBI" id="CHEBI:17319"/>
        <dbReference type="ChEBI" id="CHEBI:28938"/>
        <dbReference type="ChEBI" id="CHEBI:57844"/>
        <dbReference type="ChEBI" id="CHEBI:59789"/>
        <dbReference type="ChEBI" id="CHEBI:59904"/>
        <dbReference type="ChEBI" id="CHEBI:85936"/>
        <dbReference type="EC" id="4.3.1.32"/>
    </reaction>
</comment>
<evidence type="ECO:0000256" key="5">
    <source>
        <dbReference type="ARBA" id="ARBA00012126"/>
    </source>
</evidence>
<dbReference type="EC" id="2.5.1.147" evidence="6"/>
<feature type="binding site" evidence="16">
    <location>
        <position position="91"/>
    </location>
    <ligand>
        <name>[4Fe-4S] cluster</name>
        <dbReference type="ChEBI" id="CHEBI:49883"/>
        <note>4Fe-4S-S-AdoMet</note>
    </ligand>
</feature>
<dbReference type="GO" id="GO:0044689">
    <property type="term" value="F:7,8-didemethyl-8-hydroxy-5-deazariboflavin synthase activity"/>
    <property type="evidence" value="ECO:0007669"/>
    <property type="project" value="UniProtKB-EC"/>
</dbReference>
<dbReference type="InterPro" id="IPR013785">
    <property type="entry name" value="Aldolase_TIM"/>
</dbReference>
<dbReference type="NCBIfam" id="NF005609">
    <property type="entry name" value="PRK07360.1"/>
    <property type="match status" value="1"/>
</dbReference>
<dbReference type="NCBIfam" id="TIGR03551">
    <property type="entry name" value="F420_cofH"/>
    <property type="match status" value="1"/>
</dbReference>
<dbReference type="HOGENOM" id="CLU_040406_1_1_6"/>
<dbReference type="AlphaFoldDB" id="Q47WW6"/>
<keyword evidence="11" id="KW-0479">Metal-binding</keyword>
<evidence type="ECO:0000256" key="9">
    <source>
        <dbReference type="ARBA" id="ARBA00022679"/>
    </source>
</evidence>
<dbReference type="HAMAP" id="MF_01612">
    <property type="entry name" value="FO_synth_sub2"/>
    <property type="match status" value="1"/>
</dbReference>
<dbReference type="CDD" id="cd01335">
    <property type="entry name" value="Radical_SAM"/>
    <property type="match status" value="1"/>
</dbReference>
<dbReference type="PANTHER" id="PTHR43076">
    <property type="entry name" value="FO SYNTHASE (COFH)"/>
    <property type="match status" value="1"/>
</dbReference>
<dbReference type="STRING" id="167879.CPS_4048"/>
<feature type="binding site" evidence="16">
    <location>
        <position position="98"/>
    </location>
    <ligand>
        <name>[4Fe-4S] cluster</name>
        <dbReference type="ChEBI" id="CHEBI:49883"/>
        <note>4Fe-4S-S-AdoMet</note>
    </ligand>
</feature>
<evidence type="ECO:0000256" key="15">
    <source>
        <dbReference type="ARBA" id="ARBA00048974"/>
    </source>
</evidence>
<dbReference type="Pfam" id="PF19288">
    <property type="entry name" value="CofH_C"/>
    <property type="match status" value="1"/>
</dbReference>
<dbReference type="SUPFAM" id="SSF102114">
    <property type="entry name" value="Radical SAM enzymes"/>
    <property type="match status" value="1"/>
</dbReference>
<keyword evidence="9" id="KW-0808">Transferase</keyword>
<evidence type="ECO:0000256" key="3">
    <source>
        <dbReference type="ARBA" id="ARBA00010051"/>
    </source>
</evidence>
<keyword evidence="8 16" id="KW-0004">4Fe-4S</keyword>
<dbReference type="FunFam" id="3.20.20.70:FF:000134">
    <property type="entry name" value="7,8-didemethyl-8-hydroxy-5-deazariboflavin synthase"/>
    <property type="match status" value="1"/>
</dbReference>
<dbReference type="SFLD" id="SFLDF00343">
    <property type="entry name" value="aminofutalosine_synthase_(mqnE"/>
    <property type="match status" value="1"/>
</dbReference>
<accession>Q47WW6</accession>
<evidence type="ECO:0000256" key="8">
    <source>
        <dbReference type="ARBA" id="ARBA00022485"/>
    </source>
</evidence>
<feature type="binding site" evidence="16">
    <location>
        <position position="95"/>
    </location>
    <ligand>
        <name>[4Fe-4S] cluster</name>
        <dbReference type="ChEBI" id="CHEBI:49883"/>
        <note>4Fe-4S-S-AdoMet</note>
    </ligand>
</feature>
<name>Q47WW6_COLP3</name>
<gene>
    <name evidence="19" type="ordered locus">CPS_4048</name>
</gene>
<evidence type="ECO:0000259" key="18">
    <source>
        <dbReference type="PROSITE" id="PS51918"/>
    </source>
</evidence>
<dbReference type="InterPro" id="IPR006638">
    <property type="entry name" value="Elp3/MiaA/NifB-like_rSAM"/>
</dbReference>
<comment type="function">
    <text evidence="1">Catalyzes the radical-mediated synthesis of 7,8-didemethyl-8-hydroxy-5-deazariboflavin (FO) from 5-amino-6-(D-ribitylamino)uracil and L-tyrosine.</text>
</comment>
<dbReference type="KEGG" id="cps:CPS_4048"/>
<dbReference type="Gene3D" id="3.20.20.70">
    <property type="entry name" value="Aldolase class I"/>
    <property type="match status" value="1"/>
</dbReference>